<evidence type="ECO:0000256" key="1">
    <source>
        <dbReference type="ARBA" id="ARBA00004613"/>
    </source>
</evidence>
<dbReference type="GO" id="GO:0005576">
    <property type="term" value="C:extracellular region"/>
    <property type="evidence" value="ECO:0007669"/>
    <property type="project" value="UniProtKB-SubCell"/>
</dbReference>
<reference evidence="4 5" key="1">
    <citation type="journal article" date="2015" name="Nature">
        <title>rRNA introns, odd ribosomes, and small enigmatic genomes across a large radiation of phyla.</title>
        <authorList>
            <person name="Brown C.T."/>
            <person name="Hug L.A."/>
            <person name="Thomas B.C."/>
            <person name="Sharon I."/>
            <person name="Castelle C.J."/>
            <person name="Singh A."/>
            <person name="Wilkins M.J."/>
            <person name="Williams K.H."/>
            <person name="Banfield J.F."/>
        </authorList>
    </citation>
    <scope>NUCLEOTIDE SEQUENCE [LARGE SCALE GENOMIC DNA]</scope>
</reference>
<organism evidence="4 5">
    <name type="scientific">Candidatus Collierbacteria bacterium GW2011_GWA1_44_12</name>
    <dbReference type="NCBI Taxonomy" id="1618376"/>
    <lineage>
        <taxon>Bacteria</taxon>
        <taxon>Candidatus Collieribacteriota</taxon>
    </lineage>
</organism>
<dbReference type="SUPFAM" id="SSF88713">
    <property type="entry name" value="Glycoside hydrolase/deacetylase"/>
    <property type="match status" value="1"/>
</dbReference>
<dbReference type="PROSITE" id="PS51677">
    <property type="entry name" value="NODB"/>
    <property type="match status" value="1"/>
</dbReference>
<dbReference type="InterPro" id="IPR002509">
    <property type="entry name" value="NODB_dom"/>
</dbReference>
<gene>
    <name evidence="4" type="ORF">UW23_C0019G0011</name>
</gene>
<dbReference type="PANTHER" id="PTHR34216">
    <property type="match status" value="1"/>
</dbReference>
<evidence type="ECO:0000313" key="4">
    <source>
        <dbReference type="EMBL" id="KKT35262.1"/>
    </source>
</evidence>
<evidence type="ECO:0000259" key="3">
    <source>
        <dbReference type="PROSITE" id="PS51677"/>
    </source>
</evidence>
<proteinExistence type="predicted"/>
<evidence type="ECO:0000313" key="5">
    <source>
        <dbReference type="Proteomes" id="UP000034069"/>
    </source>
</evidence>
<keyword evidence="2" id="KW-0732">Signal</keyword>
<sequence>MVIIFAMIIAGHAQKNPFIVVTTKATPLPSISPAPSTSPSAAPTKVLNRGEMSNLYGPCIELPIILYHHIEPMSVAQQKKHTSLNIDSEVFRKQMEYLKQKGYSSVTPADLVAFFDEGMQLPSKPVMITFDDGYDDNGEYAYEILKQVGIKGVIFLPTGLMQNEGYLRWEKIMEMNSSGMITFGNHTWSHMNAGREKELVKKEISTADIQLGERGLNVTKVFAYPYGEQNGYTREYLEEIGYKLGFTTKNGRILCKGQRLTLPRVRVNGGDMTYYGF</sequence>
<dbReference type="InterPro" id="IPR011330">
    <property type="entry name" value="Glyco_hydro/deAcase_b/a-brl"/>
</dbReference>
<dbReference type="PANTHER" id="PTHR34216:SF3">
    <property type="entry name" value="POLY-BETA-1,6-N-ACETYL-D-GLUCOSAMINE N-DEACETYLASE"/>
    <property type="match status" value="1"/>
</dbReference>
<dbReference type="GO" id="GO:0016810">
    <property type="term" value="F:hydrolase activity, acting on carbon-nitrogen (but not peptide) bonds"/>
    <property type="evidence" value="ECO:0007669"/>
    <property type="project" value="InterPro"/>
</dbReference>
<dbReference type="Proteomes" id="UP000034069">
    <property type="component" value="Unassembled WGS sequence"/>
</dbReference>
<dbReference type="Pfam" id="PF01522">
    <property type="entry name" value="Polysacc_deac_1"/>
    <property type="match status" value="1"/>
</dbReference>
<dbReference type="CDD" id="cd10918">
    <property type="entry name" value="CE4_NodB_like_5s_6s"/>
    <property type="match status" value="1"/>
</dbReference>
<dbReference type="GO" id="GO:0005975">
    <property type="term" value="P:carbohydrate metabolic process"/>
    <property type="evidence" value="ECO:0007669"/>
    <property type="project" value="InterPro"/>
</dbReference>
<comment type="subcellular location">
    <subcellularLocation>
        <location evidence="1">Secreted</location>
    </subcellularLocation>
</comment>
<feature type="domain" description="NodB homology" evidence="3">
    <location>
        <begin position="124"/>
        <end position="277"/>
    </location>
</feature>
<evidence type="ECO:0000256" key="2">
    <source>
        <dbReference type="ARBA" id="ARBA00022729"/>
    </source>
</evidence>
<protein>
    <submittedName>
        <fullName evidence="4">Polysaccharide deacetylase</fullName>
    </submittedName>
</protein>
<dbReference type="Gene3D" id="3.20.20.370">
    <property type="entry name" value="Glycoside hydrolase/deacetylase"/>
    <property type="match status" value="1"/>
</dbReference>
<name>A0A0G1ITV6_9BACT</name>
<comment type="caution">
    <text evidence="4">The sequence shown here is derived from an EMBL/GenBank/DDBJ whole genome shotgun (WGS) entry which is preliminary data.</text>
</comment>
<dbReference type="InterPro" id="IPR051398">
    <property type="entry name" value="Polysacch_Deacetylase"/>
</dbReference>
<dbReference type="AlphaFoldDB" id="A0A0G1ITV6"/>
<dbReference type="PATRIC" id="fig|1618376.3.peg.521"/>
<dbReference type="EMBL" id="LCHN01000019">
    <property type="protein sequence ID" value="KKT35262.1"/>
    <property type="molecule type" value="Genomic_DNA"/>
</dbReference>
<accession>A0A0G1ITV6</accession>